<feature type="compositionally biased region" description="Low complexity" evidence="2">
    <location>
        <begin position="208"/>
        <end position="225"/>
    </location>
</feature>
<sequence length="435" mass="46196">MSGYPNQPPGYGYGYGAPPPSQYGAPPTSQSYGAPPPGQSYGAPPSGQSYSASPYGQPSAPYAAPYSKPPKEGSHSQSSSGGGYPPAASYGSPFASLVPSAFPPGTDPSIVACFQIADQDGSGFIDDKELQRALSSYNQSFSLRTVHLLMYHFTNSNVKKIGYPNQPPGYGYGYGAPPPSQYGAPPTSQSYGAPPPGQSYGAPPSGQSYSASPYGQPSAPYAAPYSKPPKEGSHSQSSSGGGYPPAASYGSPFASLVPSAFPPGTDPSIVACFQIADQDGSGFIDDKELQRALSSYNQSFSLRTVHLLMYHFTNSNVKKIGPKEFTSLFYSLQNWRSIFERFDKDRSGKIDSNELRDALLSLGYAVSPVVLDLLVSKFDKTGGKSKAIEYDNFIECCLTVKGLTDKFKEKDTAYTGTATFSYEAFMLTVLPFLTA</sequence>
<dbReference type="PROSITE" id="PS50222">
    <property type="entry name" value="EF_HAND_2"/>
    <property type="match status" value="3"/>
</dbReference>
<proteinExistence type="predicted"/>
<evidence type="ECO:0000313" key="5">
    <source>
        <dbReference type="Proteomes" id="UP000501690"/>
    </source>
</evidence>
<gene>
    <name evidence="4" type="ORF">DEO72_LG9g381</name>
</gene>
<keyword evidence="1" id="KW-0106">Calcium</keyword>
<protein>
    <submittedName>
        <fullName evidence="4">Calcium-binding protein CML</fullName>
    </submittedName>
</protein>
<dbReference type="InterPro" id="IPR011992">
    <property type="entry name" value="EF-hand-dom_pair"/>
</dbReference>
<feature type="compositionally biased region" description="Low complexity" evidence="2">
    <location>
        <begin position="234"/>
        <end position="244"/>
    </location>
</feature>
<keyword evidence="5" id="KW-1185">Reference proteome</keyword>
<reference evidence="4 5" key="1">
    <citation type="submission" date="2019-04" db="EMBL/GenBank/DDBJ databases">
        <title>An improved genome assembly and genetic linkage map for asparagus bean, Vigna unguiculata ssp. sesquipedialis.</title>
        <authorList>
            <person name="Xia Q."/>
            <person name="Zhang R."/>
            <person name="Dong Y."/>
        </authorList>
    </citation>
    <scope>NUCLEOTIDE SEQUENCE [LARGE SCALE GENOMIC DNA]</scope>
    <source>
        <tissue evidence="4">Leaf</tissue>
    </source>
</reference>
<evidence type="ECO:0000313" key="4">
    <source>
        <dbReference type="EMBL" id="QCE05378.1"/>
    </source>
</evidence>
<dbReference type="Gene3D" id="1.10.238.10">
    <property type="entry name" value="EF-hand"/>
    <property type="match status" value="2"/>
</dbReference>
<evidence type="ECO:0000256" key="1">
    <source>
        <dbReference type="ARBA" id="ARBA00022837"/>
    </source>
</evidence>
<dbReference type="InterPro" id="IPR002048">
    <property type="entry name" value="EF_hand_dom"/>
</dbReference>
<feature type="domain" description="EF-hand" evidence="3">
    <location>
        <begin position="105"/>
        <end position="140"/>
    </location>
</feature>
<evidence type="ECO:0000259" key="3">
    <source>
        <dbReference type="PROSITE" id="PS50222"/>
    </source>
</evidence>
<dbReference type="CDD" id="cd16180">
    <property type="entry name" value="EFh_PEF_Group_I"/>
    <property type="match status" value="1"/>
</dbReference>
<dbReference type="SUPFAM" id="SSF47473">
    <property type="entry name" value="EF-hand"/>
    <property type="match status" value="2"/>
</dbReference>
<organism evidence="4 5">
    <name type="scientific">Vigna unguiculata</name>
    <name type="common">Cowpea</name>
    <dbReference type="NCBI Taxonomy" id="3917"/>
    <lineage>
        <taxon>Eukaryota</taxon>
        <taxon>Viridiplantae</taxon>
        <taxon>Streptophyta</taxon>
        <taxon>Embryophyta</taxon>
        <taxon>Tracheophyta</taxon>
        <taxon>Spermatophyta</taxon>
        <taxon>Magnoliopsida</taxon>
        <taxon>eudicotyledons</taxon>
        <taxon>Gunneridae</taxon>
        <taxon>Pentapetalae</taxon>
        <taxon>rosids</taxon>
        <taxon>fabids</taxon>
        <taxon>Fabales</taxon>
        <taxon>Fabaceae</taxon>
        <taxon>Papilionoideae</taxon>
        <taxon>50 kb inversion clade</taxon>
        <taxon>NPAAA clade</taxon>
        <taxon>indigoferoid/millettioid clade</taxon>
        <taxon>Phaseoleae</taxon>
        <taxon>Vigna</taxon>
    </lineage>
</organism>
<evidence type="ECO:0000256" key="2">
    <source>
        <dbReference type="SAM" id="MobiDB-lite"/>
    </source>
</evidence>
<dbReference type="EMBL" id="CP039353">
    <property type="protein sequence ID" value="QCE05378.1"/>
    <property type="molecule type" value="Genomic_DNA"/>
</dbReference>
<dbReference type="AlphaFoldDB" id="A0A4D6MW99"/>
<name>A0A4D6MW99_VIGUN</name>
<feature type="region of interest" description="Disordered" evidence="2">
    <location>
        <begin position="1"/>
        <end position="86"/>
    </location>
</feature>
<dbReference type="Pfam" id="PF13405">
    <property type="entry name" value="EF-hand_6"/>
    <property type="match status" value="1"/>
</dbReference>
<dbReference type="InterPro" id="IPR018247">
    <property type="entry name" value="EF_Hand_1_Ca_BS"/>
</dbReference>
<feature type="compositionally biased region" description="Low complexity" evidence="2">
    <location>
        <begin position="49"/>
        <end position="66"/>
    </location>
</feature>
<dbReference type="PANTHER" id="PTHR46824:SF1">
    <property type="entry name" value="CALCIUM-BINDING PROTEIN CML49-RELATED"/>
    <property type="match status" value="1"/>
</dbReference>
<dbReference type="Pfam" id="PF13202">
    <property type="entry name" value="EF-hand_5"/>
    <property type="match status" value="2"/>
</dbReference>
<dbReference type="PANTHER" id="PTHR46824">
    <property type="entry name" value="CALCIUM-BINDING PROTEIN CML48-RELATED"/>
    <property type="match status" value="1"/>
</dbReference>
<dbReference type="Proteomes" id="UP000501690">
    <property type="component" value="Linkage Group LG9"/>
</dbReference>
<dbReference type="GO" id="GO:0005509">
    <property type="term" value="F:calcium ion binding"/>
    <property type="evidence" value="ECO:0007669"/>
    <property type="project" value="InterPro"/>
</dbReference>
<feature type="domain" description="EF-hand" evidence="3">
    <location>
        <begin position="264"/>
        <end position="299"/>
    </location>
</feature>
<accession>A0A4D6MW99</accession>
<dbReference type="InterPro" id="IPR044590">
    <property type="entry name" value="CML48/49/50"/>
</dbReference>
<feature type="region of interest" description="Disordered" evidence="2">
    <location>
        <begin position="172"/>
        <end position="244"/>
    </location>
</feature>
<feature type="domain" description="EF-hand" evidence="3">
    <location>
        <begin position="330"/>
        <end position="365"/>
    </location>
</feature>
<dbReference type="SMART" id="SM00054">
    <property type="entry name" value="EFh"/>
    <property type="match status" value="3"/>
</dbReference>
<feature type="compositionally biased region" description="Low complexity" evidence="2">
    <location>
        <begin position="75"/>
        <end position="86"/>
    </location>
</feature>
<dbReference type="PROSITE" id="PS00018">
    <property type="entry name" value="EF_HAND_1"/>
    <property type="match status" value="3"/>
</dbReference>